<dbReference type="InterPro" id="IPR000524">
    <property type="entry name" value="Tscrpt_reg_HTH_GntR"/>
</dbReference>
<dbReference type="GO" id="GO:0003700">
    <property type="term" value="F:DNA-binding transcription factor activity"/>
    <property type="evidence" value="ECO:0007669"/>
    <property type="project" value="InterPro"/>
</dbReference>
<evidence type="ECO:0000256" key="1">
    <source>
        <dbReference type="ARBA" id="ARBA00023015"/>
    </source>
</evidence>
<dbReference type="GO" id="GO:0003677">
    <property type="term" value="F:DNA binding"/>
    <property type="evidence" value="ECO:0007669"/>
    <property type="project" value="UniProtKB-KW"/>
</dbReference>
<feature type="domain" description="HTH gntR-type" evidence="4">
    <location>
        <begin position="6"/>
        <end position="74"/>
    </location>
</feature>
<proteinExistence type="predicted"/>
<dbReference type="PRINTS" id="PR00035">
    <property type="entry name" value="HTHGNTR"/>
</dbReference>
<reference evidence="5 6" key="1">
    <citation type="submission" date="2018-08" db="EMBL/GenBank/DDBJ databases">
        <title>A genome reference for cultivated species of the human gut microbiota.</title>
        <authorList>
            <person name="Zou Y."/>
            <person name="Xue W."/>
            <person name="Luo G."/>
        </authorList>
    </citation>
    <scope>NUCLEOTIDE SEQUENCE [LARGE SCALE GENOMIC DNA]</scope>
    <source>
        <strain evidence="5 6">AM35-14</strain>
    </source>
</reference>
<dbReference type="CDD" id="cd07377">
    <property type="entry name" value="WHTH_GntR"/>
    <property type="match status" value="1"/>
</dbReference>
<dbReference type="InterPro" id="IPR036390">
    <property type="entry name" value="WH_DNA-bd_sf"/>
</dbReference>
<evidence type="ECO:0000313" key="5">
    <source>
        <dbReference type="EMBL" id="RHC58475.1"/>
    </source>
</evidence>
<keyword evidence="1" id="KW-0805">Transcription regulation</keyword>
<evidence type="ECO:0000313" key="6">
    <source>
        <dbReference type="Proteomes" id="UP000283975"/>
    </source>
</evidence>
<dbReference type="Pfam" id="PF00392">
    <property type="entry name" value="GntR"/>
    <property type="match status" value="1"/>
</dbReference>
<dbReference type="PANTHER" id="PTHR43537">
    <property type="entry name" value="TRANSCRIPTIONAL REGULATOR, GNTR FAMILY"/>
    <property type="match status" value="1"/>
</dbReference>
<protein>
    <submittedName>
        <fullName evidence="5">FadR family transcriptional regulator</fullName>
    </submittedName>
</protein>
<dbReference type="PANTHER" id="PTHR43537:SF5">
    <property type="entry name" value="UXU OPERON TRANSCRIPTIONAL REGULATOR"/>
    <property type="match status" value="1"/>
</dbReference>
<dbReference type="Gene3D" id="1.10.10.10">
    <property type="entry name" value="Winged helix-like DNA-binding domain superfamily/Winged helix DNA-binding domain"/>
    <property type="match status" value="1"/>
</dbReference>
<comment type="caution">
    <text evidence="5">The sequence shown here is derived from an EMBL/GenBank/DDBJ whole genome shotgun (WGS) entry which is preliminary data.</text>
</comment>
<name>A0A414B0F5_9FIRM</name>
<keyword evidence="2" id="KW-0238">DNA-binding</keyword>
<evidence type="ECO:0000259" key="4">
    <source>
        <dbReference type="PROSITE" id="PS50949"/>
    </source>
</evidence>
<dbReference type="SUPFAM" id="SSF46785">
    <property type="entry name" value="Winged helix' DNA-binding domain"/>
    <property type="match status" value="1"/>
</dbReference>
<dbReference type="AlphaFoldDB" id="A0A414B0F5"/>
<evidence type="ECO:0000256" key="2">
    <source>
        <dbReference type="ARBA" id="ARBA00023125"/>
    </source>
</evidence>
<dbReference type="PROSITE" id="PS50949">
    <property type="entry name" value="HTH_GNTR"/>
    <property type="match status" value="1"/>
</dbReference>
<dbReference type="InterPro" id="IPR036388">
    <property type="entry name" value="WH-like_DNA-bd_sf"/>
</dbReference>
<evidence type="ECO:0000256" key="3">
    <source>
        <dbReference type="ARBA" id="ARBA00023163"/>
    </source>
</evidence>
<accession>A0A414B0F5</accession>
<organism evidence="5 6">
    <name type="scientific">Enterocloster bolteae</name>
    <dbReference type="NCBI Taxonomy" id="208479"/>
    <lineage>
        <taxon>Bacteria</taxon>
        <taxon>Bacillati</taxon>
        <taxon>Bacillota</taxon>
        <taxon>Clostridia</taxon>
        <taxon>Lachnospirales</taxon>
        <taxon>Lachnospiraceae</taxon>
        <taxon>Enterocloster</taxon>
    </lineage>
</organism>
<dbReference type="EMBL" id="QSHZ01000002">
    <property type="protein sequence ID" value="RHC58475.1"/>
    <property type="molecule type" value="Genomic_DNA"/>
</dbReference>
<sequence>MKGNNSTAVEIIVETLKQSIQQGTLNPGDKLPTLKQMEEIYCVSRIVIREAIKVLEGQGLIYSKQGSGIYITEHSAFLEPSKSIGKEYAFSDIYSLFKFIYDYAVFELKKQDDLSEILELKKLNRELIDSYPKLTNHQKFTYETTFGIRLIRLSKNELAYDFYLMLIKPLSHVDYLTATNSANYLEILKIDENLIQAILDRDPYRASFLGGERTLKTISGLKDKEAIFDKKYKVFVSE</sequence>
<dbReference type="Proteomes" id="UP000283975">
    <property type="component" value="Unassembled WGS sequence"/>
</dbReference>
<keyword evidence="3" id="KW-0804">Transcription</keyword>
<dbReference type="SMART" id="SM00345">
    <property type="entry name" value="HTH_GNTR"/>
    <property type="match status" value="1"/>
</dbReference>
<gene>
    <name evidence="5" type="ORF">DW839_02885</name>
</gene>